<keyword evidence="20" id="KW-1185">Reference proteome</keyword>
<dbReference type="EC" id="6.3.2.8" evidence="3 14"/>
<dbReference type="STRING" id="34097.SAMN02745150_00255"/>
<dbReference type="InterPro" id="IPR005758">
    <property type="entry name" value="UDP-N-AcMur_Ala_ligase_MurC"/>
</dbReference>
<dbReference type="InterPro" id="IPR013221">
    <property type="entry name" value="Mur_ligase_cen"/>
</dbReference>
<keyword evidence="6 14" id="KW-0132">Cell division</keyword>
<dbReference type="PANTHER" id="PTHR43445">
    <property type="entry name" value="UDP-N-ACETYLMURAMATE--L-ALANINE LIGASE-RELATED"/>
    <property type="match status" value="1"/>
</dbReference>
<dbReference type="Gene3D" id="3.40.1190.10">
    <property type="entry name" value="Mur-like, catalytic domain"/>
    <property type="match status" value="1"/>
</dbReference>
<evidence type="ECO:0000256" key="14">
    <source>
        <dbReference type="HAMAP-Rule" id="MF_00046"/>
    </source>
</evidence>
<comment type="function">
    <text evidence="14">Cell wall formation.</text>
</comment>
<evidence type="ECO:0000259" key="18">
    <source>
        <dbReference type="Pfam" id="PF08245"/>
    </source>
</evidence>
<dbReference type="SUPFAM" id="SSF53623">
    <property type="entry name" value="MurD-like peptide ligases, catalytic domain"/>
    <property type="match status" value="1"/>
</dbReference>
<keyword evidence="12 14" id="KW-0961">Cell wall biogenesis/degradation</keyword>
<dbReference type="Pfam" id="PF02875">
    <property type="entry name" value="Mur_ligase_C"/>
    <property type="match status" value="1"/>
</dbReference>
<evidence type="ECO:0000256" key="5">
    <source>
        <dbReference type="ARBA" id="ARBA00022598"/>
    </source>
</evidence>
<dbReference type="HAMAP" id="MF_00046">
    <property type="entry name" value="MurC"/>
    <property type="match status" value="1"/>
</dbReference>
<name>A0A1I1D2V8_BREAD</name>
<gene>
    <name evidence="14" type="primary">murC</name>
    <name evidence="19" type="ORF">SAMN02745150_00255</name>
</gene>
<dbReference type="EMBL" id="FOKY01000001">
    <property type="protein sequence ID" value="SFB69251.1"/>
    <property type="molecule type" value="Genomic_DNA"/>
</dbReference>
<keyword evidence="11 14" id="KW-0131">Cell cycle</keyword>
<dbReference type="GO" id="GO:0051301">
    <property type="term" value="P:cell division"/>
    <property type="evidence" value="ECO:0007669"/>
    <property type="project" value="UniProtKB-KW"/>
</dbReference>
<dbReference type="SUPFAM" id="SSF53244">
    <property type="entry name" value="MurD-like peptide ligases, peptide-binding domain"/>
    <property type="match status" value="1"/>
</dbReference>
<evidence type="ECO:0000256" key="1">
    <source>
        <dbReference type="ARBA" id="ARBA00004496"/>
    </source>
</evidence>
<comment type="similarity">
    <text evidence="14">Belongs to the MurCDEF family.</text>
</comment>
<dbReference type="RefSeq" id="WP_092317502.1">
    <property type="nucleotide sequence ID" value="NZ_FOKY01000001.1"/>
</dbReference>
<dbReference type="Pfam" id="PF08245">
    <property type="entry name" value="Mur_ligase_M"/>
    <property type="match status" value="1"/>
</dbReference>
<dbReference type="UniPathway" id="UPA00219"/>
<evidence type="ECO:0000256" key="12">
    <source>
        <dbReference type="ARBA" id="ARBA00023316"/>
    </source>
</evidence>
<keyword evidence="8 14" id="KW-0067">ATP-binding</keyword>
<dbReference type="GO" id="GO:0008360">
    <property type="term" value="P:regulation of cell shape"/>
    <property type="evidence" value="ECO:0007669"/>
    <property type="project" value="UniProtKB-KW"/>
</dbReference>
<sequence>MIHLKKDMHIFFVGIGGVGMSALALILKEKGYKISGSDRAGNSAIQKLSDLGIRIFIGHNADYITPTIDYVVYTNAVDDSNPEIIQAKKLNIPLIVRAEMLNFIGSHYYSIGVSGTHGKTTTTSMTSRIFLSAGLEPTLAVGGFLPEIQGSGYSGSGKTMIYEACEAFGSLKHLRPDVSLVTNIDEDHLEFFQNRREVEELFLSFFNDNLSPQGLLIWNADDACLKEVVRKSRIVCQVSTSVFSHEADFWVENLCMESDFSSFKFMYQNGSVGNFTLNIPGIHNVSNAILAIAAAKIHGIDNDAIVSALENFKNANRRFEIKSQTEILTVIDDYAHHPKAVELTLEAARKYAQARDAKLVVVFQPHLYSRTRYFYKEFSKALTQADAVVLTDIYAARETNDFNISSQLIYDEINKLKPMEHLIFEQEFGNVCNIVKKITRDVPSVVVTLGAGDIWKVSEQIIA</sequence>
<accession>A0A1I1D2V8</accession>
<keyword evidence="15" id="KW-1133">Transmembrane helix</keyword>
<dbReference type="AlphaFoldDB" id="A0A1I1D2V8"/>
<evidence type="ECO:0000313" key="19">
    <source>
        <dbReference type="EMBL" id="SFB69251.1"/>
    </source>
</evidence>
<dbReference type="GO" id="GO:0009252">
    <property type="term" value="P:peptidoglycan biosynthetic process"/>
    <property type="evidence" value="ECO:0007669"/>
    <property type="project" value="UniProtKB-UniRule"/>
</dbReference>
<dbReference type="InterPro" id="IPR036615">
    <property type="entry name" value="Mur_ligase_C_dom_sf"/>
</dbReference>
<keyword evidence="4 14" id="KW-0963">Cytoplasm</keyword>
<comment type="pathway">
    <text evidence="2 14">Cell wall biogenesis; peptidoglycan biosynthesis.</text>
</comment>
<evidence type="ECO:0000256" key="7">
    <source>
        <dbReference type="ARBA" id="ARBA00022741"/>
    </source>
</evidence>
<evidence type="ECO:0000256" key="8">
    <source>
        <dbReference type="ARBA" id="ARBA00022840"/>
    </source>
</evidence>
<keyword evidence="10 14" id="KW-0573">Peptidoglycan synthesis</keyword>
<evidence type="ECO:0000313" key="20">
    <source>
        <dbReference type="Proteomes" id="UP000240042"/>
    </source>
</evidence>
<evidence type="ECO:0000256" key="6">
    <source>
        <dbReference type="ARBA" id="ARBA00022618"/>
    </source>
</evidence>
<evidence type="ECO:0000256" key="13">
    <source>
        <dbReference type="ARBA" id="ARBA00047833"/>
    </source>
</evidence>
<dbReference type="GO" id="GO:0005524">
    <property type="term" value="F:ATP binding"/>
    <property type="evidence" value="ECO:0007669"/>
    <property type="project" value="UniProtKB-UniRule"/>
</dbReference>
<dbReference type="NCBIfam" id="TIGR01082">
    <property type="entry name" value="murC"/>
    <property type="match status" value="1"/>
</dbReference>
<dbReference type="Gene3D" id="3.90.190.20">
    <property type="entry name" value="Mur ligase, C-terminal domain"/>
    <property type="match status" value="1"/>
</dbReference>
<reference evidence="20" key="1">
    <citation type="submission" date="2016-10" db="EMBL/GenBank/DDBJ databases">
        <authorList>
            <person name="Varghese N."/>
            <person name="Submissions S."/>
        </authorList>
    </citation>
    <scope>NUCLEOTIDE SEQUENCE [LARGE SCALE GENOMIC DNA]</scope>
    <source>
        <strain evidence="20">ATCC 43811</strain>
    </source>
</reference>
<keyword evidence="15" id="KW-0812">Transmembrane</keyword>
<dbReference type="GO" id="GO:0071555">
    <property type="term" value="P:cell wall organization"/>
    <property type="evidence" value="ECO:0007669"/>
    <property type="project" value="UniProtKB-KW"/>
</dbReference>
<feature type="domain" description="Mur ligase C-terminal" evidence="17">
    <location>
        <begin position="317"/>
        <end position="451"/>
    </location>
</feature>
<evidence type="ECO:0000259" key="17">
    <source>
        <dbReference type="Pfam" id="PF02875"/>
    </source>
</evidence>
<comment type="catalytic activity">
    <reaction evidence="13 14">
        <text>UDP-N-acetyl-alpha-D-muramate + L-alanine + ATP = UDP-N-acetyl-alpha-D-muramoyl-L-alanine + ADP + phosphate + H(+)</text>
        <dbReference type="Rhea" id="RHEA:23372"/>
        <dbReference type="ChEBI" id="CHEBI:15378"/>
        <dbReference type="ChEBI" id="CHEBI:30616"/>
        <dbReference type="ChEBI" id="CHEBI:43474"/>
        <dbReference type="ChEBI" id="CHEBI:57972"/>
        <dbReference type="ChEBI" id="CHEBI:70757"/>
        <dbReference type="ChEBI" id="CHEBI:83898"/>
        <dbReference type="ChEBI" id="CHEBI:456216"/>
        <dbReference type="EC" id="6.3.2.8"/>
    </reaction>
</comment>
<evidence type="ECO:0000256" key="10">
    <source>
        <dbReference type="ARBA" id="ARBA00022984"/>
    </source>
</evidence>
<evidence type="ECO:0000256" key="3">
    <source>
        <dbReference type="ARBA" id="ARBA00012211"/>
    </source>
</evidence>
<feature type="domain" description="Mur ligase central" evidence="18">
    <location>
        <begin position="113"/>
        <end position="295"/>
    </location>
</feature>
<evidence type="ECO:0000256" key="11">
    <source>
        <dbReference type="ARBA" id="ARBA00023306"/>
    </source>
</evidence>
<evidence type="ECO:0000256" key="9">
    <source>
        <dbReference type="ARBA" id="ARBA00022960"/>
    </source>
</evidence>
<dbReference type="Pfam" id="PF01225">
    <property type="entry name" value="Mur_ligase"/>
    <property type="match status" value="1"/>
</dbReference>
<protein>
    <recommendedName>
        <fullName evidence="3 14">UDP-N-acetylmuramate--L-alanine ligase</fullName>
        <ecNumber evidence="3 14">6.3.2.8</ecNumber>
    </recommendedName>
    <alternativeName>
        <fullName evidence="14">UDP-N-acetylmuramoyl-L-alanine synthetase</fullName>
    </alternativeName>
</protein>
<organism evidence="19 20">
    <name type="scientific">Brevinema andersonii</name>
    <dbReference type="NCBI Taxonomy" id="34097"/>
    <lineage>
        <taxon>Bacteria</taxon>
        <taxon>Pseudomonadati</taxon>
        <taxon>Spirochaetota</taxon>
        <taxon>Spirochaetia</taxon>
        <taxon>Brevinematales</taxon>
        <taxon>Brevinemataceae</taxon>
        <taxon>Brevinema</taxon>
    </lineage>
</organism>
<keyword evidence="5 14" id="KW-0436">Ligase</keyword>
<evidence type="ECO:0000256" key="2">
    <source>
        <dbReference type="ARBA" id="ARBA00004752"/>
    </source>
</evidence>
<keyword evidence="7 14" id="KW-0547">Nucleotide-binding</keyword>
<dbReference type="InterPro" id="IPR036565">
    <property type="entry name" value="Mur-like_cat_sf"/>
</dbReference>
<keyword evidence="15" id="KW-0472">Membrane</keyword>
<dbReference type="GO" id="GO:0008763">
    <property type="term" value="F:UDP-N-acetylmuramate-L-alanine ligase activity"/>
    <property type="evidence" value="ECO:0007669"/>
    <property type="project" value="UniProtKB-UniRule"/>
</dbReference>
<evidence type="ECO:0000256" key="15">
    <source>
        <dbReference type="SAM" id="Phobius"/>
    </source>
</evidence>
<feature type="transmembrane region" description="Helical" evidence="15">
    <location>
        <begin position="9"/>
        <end position="27"/>
    </location>
</feature>
<dbReference type="InterPro" id="IPR004101">
    <property type="entry name" value="Mur_ligase_C"/>
</dbReference>
<proteinExistence type="inferred from homology"/>
<feature type="binding site" evidence="14">
    <location>
        <begin position="115"/>
        <end position="121"/>
    </location>
    <ligand>
        <name>ATP</name>
        <dbReference type="ChEBI" id="CHEBI:30616"/>
    </ligand>
</feature>
<feature type="domain" description="Mur ligase N-terminal catalytic" evidence="16">
    <location>
        <begin position="9"/>
        <end position="109"/>
    </location>
</feature>
<dbReference type="OrthoDB" id="9804126at2"/>
<evidence type="ECO:0000259" key="16">
    <source>
        <dbReference type="Pfam" id="PF01225"/>
    </source>
</evidence>
<dbReference type="PANTHER" id="PTHR43445:SF3">
    <property type="entry name" value="UDP-N-ACETYLMURAMATE--L-ALANINE LIGASE"/>
    <property type="match status" value="1"/>
</dbReference>
<dbReference type="SUPFAM" id="SSF51984">
    <property type="entry name" value="MurCD N-terminal domain"/>
    <property type="match status" value="1"/>
</dbReference>
<dbReference type="Proteomes" id="UP000240042">
    <property type="component" value="Unassembled WGS sequence"/>
</dbReference>
<dbReference type="Gene3D" id="3.40.50.720">
    <property type="entry name" value="NAD(P)-binding Rossmann-like Domain"/>
    <property type="match status" value="1"/>
</dbReference>
<keyword evidence="9 14" id="KW-0133">Cell shape</keyword>
<dbReference type="GO" id="GO:0005737">
    <property type="term" value="C:cytoplasm"/>
    <property type="evidence" value="ECO:0007669"/>
    <property type="project" value="UniProtKB-SubCell"/>
</dbReference>
<dbReference type="InterPro" id="IPR000713">
    <property type="entry name" value="Mur_ligase_N"/>
</dbReference>
<comment type="subcellular location">
    <subcellularLocation>
        <location evidence="1 14">Cytoplasm</location>
    </subcellularLocation>
</comment>
<dbReference type="InterPro" id="IPR050061">
    <property type="entry name" value="MurCDEF_pg_biosynth"/>
</dbReference>
<evidence type="ECO:0000256" key="4">
    <source>
        <dbReference type="ARBA" id="ARBA00022490"/>
    </source>
</evidence>